<dbReference type="InterPro" id="IPR044609">
    <property type="entry name" value="FKBP2/11"/>
</dbReference>
<dbReference type="SUPFAM" id="SSF54534">
    <property type="entry name" value="FKBP-like"/>
    <property type="match status" value="1"/>
</dbReference>
<dbReference type="GO" id="GO:0003755">
    <property type="term" value="F:peptidyl-prolyl cis-trans isomerase activity"/>
    <property type="evidence" value="ECO:0007669"/>
    <property type="project" value="UniProtKB-KW"/>
</dbReference>
<proteinExistence type="predicted"/>
<dbReference type="Pfam" id="PF00254">
    <property type="entry name" value="FKBP_C"/>
    <property type="match status" value="1"/>
</dbReference>
<dbReference type="Proteomes" id="UP000242519">
    <property type="component" value="Unassembled WGS sequence"/>
</dbReference>
<dbReference type="EMBL" id="MZNU01000196">
    <property type="protein sequence ID" value="OWP03132.1"/>
    <property type="molecule type" value="Genomic_DNA"/>
</dbReference>
<dbReference type="OrthoDB" id="1902587at2759"/>
<accession>A0A218Z5T6</accession>
<keyword evidence="7" id="KW-0732">Signal</keyword>
<keyword evidence="10" id="KW-1185">Reference proteome</keyword>
<organism evidence="9 10">
    <name type="scientific">Diplocarpon coronariae</name>
    <dbReference type="NCBI Taxonomy" id="2795749"/>
    <lineage>
        <taxon>Eukaryota</taxon>
        <taxon>Fungi</taxon>
        <taxon>Dikarya</taxon>
        <taxon>Ascomycota</taxon>
        <taxon>Pezizomycotina</taxon>
        <taxon>Leotiomycetes</taxon>
        <taxon>Helotiales</taxon>
        <taxon>Drepanopezizaceae</taxon>
        <taxon>Diplocarpon</taxon>
    </lineage>
</organism>
<evidence type="ECO:0000256" key="6">
    <source>
        <dbReference type="PROSITE-ProRule" id="PRU00277"/>
    </source>
</evidence>
<dbReference type="Gene3D" id="3.10.50.40">
    <property type="match status" value="1"/>
</dbReference>
<dbReference type="InterPro" id="IPR046357">
    <property type="entry name" value="PPIase_dom_sf"/>
</dbReference>
<feature type="chain" id="PRO_5012352290" description="peptidylprolyl isomerase" evidence="7">
    <location>
        <begin position="18"/>
        <end position="188"/>
    </location>
</feature>
<evidence type="ECO:0000256" key="2">
    <source>
        <dbReference type="ARBA" id="ARBA00002388"/>
    </source>
</evidence>
<feature type="signal peptide" evidence="7">
    <location>
        <begin position="1"/>
        <end position="17"/>
    </location>
</feature>
<dbReference type="PANTHER" id="PTHR45779:SF7">
    <property type="entry name" value="PEPTIDYLPROLYL ISOMERASE"/>
    <property type="match status" value="1"/>
</dbReference>
<gene>
    <name evidence="9" type="ORF">B2J93_6771</name>
</gene>
<dbReference type="GO" id="GO:0005783">
    <property type="term" value="C:endoplasmic reticulum"/>
    <property type="evidence" value="ECO:0007669"/>
    <property type="project" value="TreeGrafter"/>
</dbReference>
<comment type="function">
    <text evidence="2">PPIases accelerate the folding of proteins. It catalyzes the cis-trans isomerization of proline imidic peptide bonds in oligopeptides.</text>
</comment>
<evidence type="ECO:0000256" key="5">
    <source>
        <dbReference type="ARBA" id="ARBA00023235"/>
    </source>
</evidence>
<evidence type="ECO:0000256" key="7">
    <source>
        <dbReference type="SAM" id="SignalP"/>
    </source>
</evidence>
<keyword evidence="4 6" id="KW-0697">Rotamase</keyword>
<evidence type="ECO:0000259" key="8">
    <source>
        <dbReference type="PROSITE" id="PS50059"/>
    </source>
</evidence>
<comment type="caution">
    <text evidence="9">The sequence shown here is derived from an EMBL/GenBank/DDBJ whole genome shotgun (WGS) entry which is preliminary data.</text>
</comment>
<evidence type="ECO:0000256" key="3">
    <source>
        <dbReference type="ARBA" id="ARBA00013194"/>
    </source>
</evidence>
<dbReference type="PANTHER" id="PTHR45779">
    <property type="entry name" value="PEPTIDYLPROLYL ISOMERASE"/>
    <property type="match status" value="1"/>
</dbReference>
<feature type="domain" description="PPIase FKBP-type" evidence="8">
    <location>
        <begin position="37"/>
        <end position="125"/>
    </location>
</feature>
<protein>
    <recommendedName>
        <fullName evidence="3 6">peptidylprolyl isomerase</fullName>
        <ecNumber evidence="3 6">5.2.1.8</ecNumber>
    </recommendedName>
</protein>
<dbReference type="STRING" id="503106.A0A218Z5T6"/>
<evidence type="ECO:0000313" key="9">
    <source>
        <dbReference type="EMBL" id="OWP03132.1"/>
    </source>
</evidence>
<comment type="catalytic activity">
    <reaction evidence="1 6">
        <text>[protein]-peptidylproline (omega=180) = [protein]-peptidylproline (omega=0)</text>
        <dbReference type="Rhea" id="RHEA:16237"/>
        <dbReference type="Rhea" id="RHEA-COMP:10747"/>
        <dbReference type="Rhea" id="RHEA-COMP:10748"/>
        <dbReference type="ChEBI" id="CHEBI:83833"/>
        <dbReference type="ChEBI" id="CHEBI:83834"/>
        <dbReference type="EC" id="5.2.1.8"/>
    </reaction>
</comment>
<keyword evidence="5 6" id="KW-0413">Isomerase</keyword>
<reference evidence="9 10" key="1">
    <citation type="submission" date="2017-04" db="EMBL/GenBank/DDBJ databases">
        <title>Draft genome sequence of Marssonina coronaria NL1: causal agent of apple blotch.</title>
        <authorList>
            <person name="Cheng Q."/>
        </authorList>
    </citation>
    <scope>NUCLEOTIDE SEQUENCE [LARGE SCALE GENOMIC DNA]</scope>
    <source>
        <strain evidence="9 10">NL1</strain>
    </source>
</reference>
<dbReference type="FunCoup" id="A0A218Z5T6">
    <property type="interactions" value="525"/>
</dbReference>
<dbReference type="FunFam" id="3.10.50.40:FF:000006">
    <property type="entry name" value="Peptidyl-prolyl cis-trans isomerase"/>
    <property type="match status" value="1"/>
</dbReference>
<dbReference type="InterPro" id="IPR001179">
    <property type="entry name" value="PPIase_FKBP_dom"/>
</dbReference>
<dbReference type="AlphaFoldDB" id="A0A218Z5T6"/>
<dbReference type="InParanoid" id="A0A218Z5T6"/>
<evidence type="ECO:0000313" key="10">
    <source>
        <dbReference type="Proteomes" id="UP000242519"/>
    </source>
</evidence>
<dbReference type="PROSITE" id="PS50059">
    <property type="entry name" value="FKBP_PPIASE"/>
    <property type="match status" value="1"/>
</dbReference>
<dbReference type="EC" id="5.2.1.8" evidence="3 6"/>
<name>A0A218Z5T6_9HELO</name>
<sequence>MRLLTLASLATVATVYAAEVKIEVTRAVECDRKTKAGDKISVHYRGTLQSDGSEFDASYKRGTPLDFTVGNGQVIKGWDDNLLDMCIGEKRTLTIPPEFGYGSRDMGPIPAGSTLIFETELMGIAGVKAPEKIAEKKIEDTAESAEGLKDKATEGIKAAAASKIAEAAEAVKVVIADTDGDGQEHNEL</sequence>
<evidence type="ECO:0000256" key="1">
    <source>
        <dbReference type="ARBA" id="ARBA00000971"/>
    </source>
</evidence>
<evidence type="ECO:0000256" key="4">
    <source>
        <dbReference type="ARBA" id="ARBA00023110"/>
    </source>
</evidence>